<comment type="caution">
    <text evidence="2">The sequence shown here is derived from an EMBL/GenBank/DDBJ whole genome shotgun (WGS) entry which is preliminary data.</text>
</comment>
<evidence type="ECO:0000256" key="1">
    <source>
        <dbReference type="SAM" id="Phobius"/>
    </source>
</evidence>
<dbReference type="EMBL" id="CAJFDH010000006">
    <property type="protein sequence ID" value="CAD5228824.1"/>
    <property type="molecule type" value="Genomic_DNA"/>
</dbReference>
<feature type="transmembrane region" description="Helical" evidence="1">
    <location>
        <begin position="96"/>
        <end position="120"/>
    </location>
</feature>
<proteinExistence type="predicted"/>
<gene>
    <name evidence="2" type="ORF">BOKJ2_LOCUS12883</name>
</gene>
<reference evidence="2" key="1">
    <citation type="submission" date="2020-09" db="EMBL/GenBank/DDBJ databases">
        <authorList>
            <person name="Kikuchi T."/>
        </authorList>
    </citation>
    <scope>NUCLEOTIDE SEQUENCE</scope>
    <source>
        <strain evidence="2">SH1</strain>
    </source>
</reference>
<dbReference type="Proteomes" id="UP000783686">
    <property type="component" value="Unassembled WGS sequence"/>
</dbReference>
<dbReference type="EMBL" id="CAJFCW020000006">
    <property type="protein sequence ID" value="CAG9125084.1"/>
    <property type="molecule type" value="Genomic_DNA"/>
</dbReference>
<evidence type="ECO:0000313" key="3">
    <source>
        <dbReference type="Proteomes" id="UP000614601"/>
    </source>
</evidence>
<feature type="transmembrane region" description="Helical" evidence="1">
    <location>
        <begin position="61"/>
        <end position="84"/>
    </location>
</feature>
<feature type="transmembrane region" description="Helical" evidence="1">
    <location>
        <begin position="189"/>
        <end position="213"/>
    </location>
</feature>
<dbReference type="OrthoDB" id="5917822at2759"/>
<keyword evidence="1" id="KW-0472">Membrane</keyword>
<dbReference type="Proteomes" id="UP000614601">
    <property type="component" value="Unassembled WGS sequence"/>
</dbReference>
<protein>
    <submittedName>
        <fullName evidence="2">Uncharacterized protein</fullName>
    </submittedName>
</protein>
<evidence type="ECO:0000313" key="2">
    <source>
        <dbReference type="EMBL" id="CAD5228824.1"/>
    </source>
</evidence>
<keyword evidence="1" id="KW-1133">Transmembrane helix</keyword>
<dbReference type="AlphaFoldDB" id="A0A811LM93"/>
<sequence length="562" mass="65177">MVYFFFQTGLQEDTALDEMTWSAPSPKHANVLVLLNALYTSGFATTSPTVPRLTGKTMHTLYAISFIVYSTTAFIDWIHTYAVLKGAETSFPLKDWFVVYMVGISVAGSTLNALLIVLCVENAFAYRVHVTPYRTGLAVIWETFVEWIHSFNNFRVAFLFAVCHDLPLTIANFFFISSCRLSGVHVQSWHLTLSTFSLLVSLTWRIIMLYFAYRRMICPKKSGNSSNMPSRQPSFREHIEQQISFNYGSISSFDLNDNGRLSDFDETWPVRWSISKVYGEYPIPKQAVLYYNEPMYGNKCLKAVETAFCYAILHISDALKSTFKRMLCIALTISTYLCCCAIGCLPCLNYYFCRKTSLSKRHKCSKTFVRFFTVFFHYFMMLFSTISTITLIMLNLILLTSIHSLGTNTLPPEIFQVCHAVDFEHRTITPHVLPALTRLENNKNEHLRWVCKPIWANPFTRDKMHDGPWQVRLQIDEDMSLAISTHFYSNFTTKNVEHVIKYDHTVLHMDRRECWRDAKSNWKFNSYLNSLSWPYFSACIPTLRLSKEFLIHCPWPFNPHIK</sequence>
<feature type="transmembrane region" description="Helical" evidence="1">
    <location>
        <begin position="327"/>
        <end position="352"/>
    </location>
</feature>
<keyword evidence="1" id="KW-0812">Transmembrane</keyword>
<name>A0A811LM93_9BILA</name>
<feature type="transmembrane region" description="Helical" evidence="1">
    <location>
        <begin position="156"/>
        <end position="177"/>
    </location>
</feature>
<feature type="transmembrane region" description="Helical" evidence="1">
    <location>
        <begin position="375"/>
        <end position="398"/>
    </location>
</feature>
<keyword evidence="3" id="KW-1185">Reference proteome</keyword>
<accession>A0A811LM93</accession>
<organism evidence="2 3">
    <name type="scientific">Bursaphelenchus okinawaensis</name>
    <dbReference type="NCBI Taxonomy" id="465554"/>
    <lineage>
        <taxon>Eukaryota</taxon>
        <taxon>Metazoa</taxon>
        <taxon>Ecdysozoa</taxon>
        <taxon>Nematoda</taxon>
        <taxon>Chromadorea</taxon>
        <taxon>Rhabditida</taxon>
        <taxon>Tylenchina</taxon>
        <taxon>Tylenchomorpha</taxon>
        <taxon>Aphelenchoidea</taxon>
        <taxon>Aphelenchoididae</taxon>
        <taxon>Bursaphelenchus</taxon>
    </lineage>
</organism>